<keyword evidence="4" id="KW-0597">Phosphoprotein</keyword>
<evidence type="ECO:0000256" key="3">
    <source>
        <dbReference type="ARBA" id="ARBA00014277"/>
    </source>
</evidence>
<reference evidence="22" key="1">
    <citation type="submission" date="2025-08" db="UniProtKB">
        <authorList>
            <consortium name="Ensembl"/>
        </authorList>
    </citation>
    <scope>IDENTIFICATION</scope>
</reference>
<reference evidence="22" key="2">
    <citation type="submission" date="2025-09" db="UniProtKB">
        <authorList>
            <consortium name="Ensembl"/>
        </authorList>
    </citation>
    <scope>IDENTIFICATION</scope>
</reference>
<evidence type="ECO:0000256" key="15">
    <source>
        <dbReference type="ARBA" id="ARBA00034102"/>
    </source>
</evidence>
<evidence type="ECO:0000256" key="1">
    <source>
        <dbReference type="ARBA" id="ARBA00004644"/>
    </source>
</evidence>
<evidence type="ECO:0000256" key="12">
    <source>
        <dbReference type="ARBA" id="ARBA00023136"/>
    </source>
</evidence>
<evidence type="ECO:0000256" key="4">
    <source>
        <dbReference type="ARBA" id="ARBA00022553"/>
    </source>
</evidence>
<keyword evidence="23" id="KW-1185">Reference proteome</keyword>
<keyword evidence="8" id="KW-0106">Calcium</keyword>
<dbReference type="GO" id="GO:0048786">
    <property type="term" value="C:presynaptic active zone"/>
    <property type="evidence" value="ECO:0007669"/>
    <property type="project" value="TreeGrafter"/>
</dbReference>
<dbReference type="PROSITE" id="PS51225">
    <property type="entry name" value="MARVEL"/>
    <property type="match status" value="1"/>
</dbReference>
<evidence type="ECO:0000256" key="20">
    <source>
        <dbReference type="SAM" id="Phobius"/>
    </source>
</evidence>
<sequence>YYYERISCLPLQLVAQGQFRILKLPLGFIKALQWFFAIFAFSTCGSYSGMLRVAVECKNRTESDLSIEVEFEYPFRLHQEYFDAPTCSGGNTQRVFLVGDYSSSAEFFVTIGVFAFLYSTAALCIYIFFFEKYKENNKGPLIDLGVTGVFAFMWLVSSAAWAKGLSDVKMMTDPDTVITLINSCKEKGNLCREVHDPVMSGLNTSVAFGFINLVLWAGNLWFVFKETSLFAPLTGAPPPQQKPAGADTYGQQGAYEPDPYASNQGGYQPNYNQQGYNQDAQLAQSYGQQGGPTSFSNQM</sequence>
<keyword evidence="9" id="KW-0832">Ubl conjugation</keyword>
<protein>
    <recommendedName>
        <fullName evidence="3">Synaptophysin</fullName>
    </recommendedName>
</protein>
<evidence type="ECO:0000256" key="10">
    <source>
        <dbReference type="ARBA" id="ARBA00022989"/>
    </source>
</evidence>
<comment type="similarity">
    <text evidence="2">Belongs to the synaptophysin/synaptobrevin family.</text>
</comment>
<dbReference type="STRING" id="94237.ENSMMOP00000012947"/>
<comment type="function">
    <text evidence="16">Possibly involved in structural functions as organizing other membrane components or in targeting the vesicles to the plasma membrane. Involved in the regulation of short-term and long-term synaptic plasticity.</text>
</comment>
<evidence type="ECO:0000256" key="11">
    <source>
        <dbReference type="ARBA" id="ARBA00023018"/>
    </source>
</evidence>
<evidence type="ECO:0000256" key="17">
    <source>
        <dbReference type="ARBA" id="ARBA00062829"/>
    </source>
</evidence>
<comment type="subcellular location">
    <subcellularLocation>
        <location evidence="1">Cytoplasmic vesicle</location>
        <location evidence="1">Secretory vesicle</location>
        <location evidence="1">Synaptic vesicle membrane</location>
        <topology evidence="1">Multi-pass membrane protein</topology>
    </subcellularLocation>
    <subcellularLocation>
        <location evidence="15">Synapse</location>
        <location evidence="15">Synaptosome</location>
    </subcellularLocation>
</comment>
<dbReference type="InterPro" id="IPR008253">
    <property type="entry name" value="Marvel"/>
</dbReference>
<feature type="region of interest" description="Disordered" evidence="19">
    <location>
        <begin position="235"/>
        <end position="299"/>
    </location>
</feature>
<feature type="transmembrane region" description="Helical" evidence="20">
    <location>
        <begin position="141"/>
        <end position="162"/>
    </location>
</feature>
<comment type="subunit">
    <text evidence="17">Homohexamer or homotetramer. Interacts with SRCIN1. Interacts with VAMP2; the interaction is inhibited by interaction of VAPM2 with SEPT8.</text>
</comment>
<evidence type="ECO:0000256" key="5">
    <source>
        <dbReference type="ARBA" id="ARBA00022599"/>
    </source>
</evidence>
<evidence type="ECO:0000256" key="19">
    <source>
        <dbReference type="SAM" id="MobiDB-lite"/>
    </source>
</evidence>
<evidence type="ECO:0000256" key="8">
    <source>
        <dbReference type="ARBA" id="ARBA00022837"/>
    </source>
</evidence>
<organism evidence="22 23">
    <name type="scientific">Mola mola</name>
    <name type="common">Ocean sunfish</name>
    <name type="synonym">Tetraodon mola</name>
    <dbReference type="NCBI Taxonomy" id="94237"/>
    <lineage>
        <taxon>Eukaryota</taxon>
        <taxon>Metazoa</taxon>
        <taxon>Chordata</taxon>
        <taxon>Craniata</taxon>
        <taxon>Vertebrata</taxon>
        <taxon>Euteleostomi</taxon>
        <taxon>Actinopterygii</taxon>
        <taxon>Neopterygii</taxon>
        <taxon>Teleostei</taxon>
        <taxon>Neoteleostei</taxon>
        <taxon>Acanthomorphata</taxon>
        <taxon>Eupercaria</taxon>
        <taxon>Tetraodontiformes</taxon>
        <taxon>Molidae</taxon>
        <taxon>Mola</taxon>
    </lineage>
</organism>
<keyword evidence="12 18" id="KW-0472">Membrane</keyword>
<dbReference type="GO" id="GO:0030672">
    <property type="term" value="C:synaptic vesicle membrane"/>
    <property type="evidence" value="ECO:0007669"/>
    <property type="project" value="UniProtKB-SubCell"/>
</dbReference>
<dbReference type="PANTHER" id="PTHR10306:SF10">
    <property type="entry name" value="SYNAPTOPHYSIN"/>
    <property type="match status" value="1"/>
</dbReference>
<evidence type="ECO:0000256" key="2">
    <source>
        <dbReference type="ARBA" id="ARBA00006476"/>
    </source>
</evidence>
<keyword evidence="7" id="KW-0677">Repeat</keyword>
<dbReference type="Ensembl" id="ENSMMOT00000013159.1">
    <property type="protein sequence ID" value="ENSMMOP00000012947.1"/>
    <property type="gene ID" value="ENSMMOG00000009947.1"/>
</dbReference>
<feature type="transmembrane region" description="Helical" evidence="20">
    <location>
        <begin position="206"/>
        <end position="224"/>
    </location>
</feature>
<evidence type="ECO:0000256" key="16">
    <source>
        <dbReference type="ARBA" id="ARBA00046094"/>
    </source>
</evidence>
<evidence type="ECO:0000259" key="21">
    <source>
        <dbReference type="PROSITE" id="PS51225"/>
    </source>
</evidence>
<keyword evidence="11" id="KW-0770">Synapse</keyword>
<evidence type="ECO:0000256" key="14">
    <source>
        <dbReference type="ARBA" id="ARBA00023329"/>
    </source>
</evidence>
<evidence type="ECO:0000256" key="18">
    <source>
        <dbReference type="PROSITE-ProRule" id="PRU00581"/>
    </source>
</evidence>
<keyword evidence="13" id="KW-0325">Glycoprotein</keyword>
<proteinExistence type="inferred from homology"/>
<accession>A0A3Q3WKT2</accession>
<keyword evidence="5" id="KW-0771">Synaptosome</keyword>
<keyword evidence="14" id="KW-0968">Cytoplasmic vesicle</keyword>
<feature type="transmembrane region" description="Helical" evidence="20">
    <location>
        <begin position="107"/>
        <end position="129"/>
    </location>
</feature>
<feature type="compositionally biased region" description="Low complexity" evidence="19">
    <location>
        <begin position="263"/>
        <end position="278"/>
    </location>
</feature>
<feature type="compositionally biased region" description="Polar residues" evidence="19">
    <location>
        <begin position="279"/>
        <end position="299"/>
    </location>
</feature>
<dbReference type="PRINTS" id="PR00220">
    <property type="entry name" value="SYNAPTOPHYSN"/>
</dbReference>
<dbReference type="OMA" id="GVECANK"/>
<dbReference type="InterPro" id="IPR001285">
    <property type="entry name" value="Synaptophysin/porin"/>
</dbReference>
<evidence type="ECO:0000256" key="9">
    <source>
        <dbReference type="ARBA" id="ARBA00022843"/>
    </source>
</evidence>
<dbReference type="Proteomes" id="UP000261620">
    <property type="component" value="Unplaced"/>
</dbReference>
<evidence type="ECO:0000313" key="22">
    <source>
        <dbReference type="Ensembl" id="ENSMMOP00000012947.1"/>
    </source>
</evidence>
<keyword evidence="10 20" id="KW-1133">Transmembrane helix</keyword>
<feature type="transmembrane region" description="Helical" evidence="20">
    <location>
        <begin position="21"/>
        <end position="41"/>
    </location>
</feature>
<feature type="domain" description="MARVEL" evidence="21">
    <location>
        <begin position="21"/>
        <end position="228"/>
    </location>
</feature>
<evidence type="ECO:0000313" key="23">
    <source>
        <dbReference type="Proteomes" id="UP000261620"/>
    </source>
</evidence>
<dbReference type="AlphaFoldDB" id="A0A3Q3WKT2"/>
<evidence type="ECO:0000256" key="6">
    <source>
        <dbReference type="ARBA" id="ARBA00022692"/>
    </source>
</evidence>
<evidence type="ECO:0000256" key="7">
    <source>
        <dbReference type="ARBA" id="ARBA00022737"/>
    </source>
</evidence>
<dbReference type="Pfam" id="PF01284">
    <property type="entry name" value="MARVEL"/>
    <property type="match status" value="1"/>
</dbReference>
<dbReference type="PANTHER" id="PTHR10306">
    <property type="entry name" value="SYNAPTOPHYSIN"/>
    <property type="match status" value="1"/>
</dbReference>
<name>A0A3Q3WKT2_MOLML</name>
<dbReference type="GO" id="GO:0043005">
    <property type="term" value="C:neuron projection"/>
    <property type="evidence" value="ECO:0007669"/>
    <property type="project" value="UniProtKB-KW"/>
</dbReference>
<evidence type="ECO:0000256" key="13">
    <source>
        <dbReference type="ARBA" id="ARBA00023180"/>
    </source>
</evidence>
<keyword evidence="6 18" id="KW-0812">Transmembrane</keyword>